<dbReference type="SUPFAM" id="SSF54862">
    <property type="entry name" value="4Fe-4S ferredoxins"/>
    <property type="match status" value="1"/>
</dbReference>
<dbReference type="InterPro" id="IPR017896">
    <property type="entry name" value="4Fe4S_Fe-S-bd"/>
</dbReference>
<dbReference type="Pfam" id="PF04432">
    <property type="entry name" value="FrhB_FdhB_C"/>
    <property type="match status" value="1"/>
</dbReference>
<feature type="domain" description="4Fe-4S ferredoxin-type" evidence="4">
    <location>
        <begin position="1"/>
        <end position="30"/>
    </location>
</feature>
<dbReference type="OrthoDB" id="430408at2"/>
<dbReference type="RefSeq" id="WP_055217017.1">
    <property type="nucleotide sequence ID" value="NZ_CZBU01000011.1"/>
</dbReference>
<dbReference type="Gene3D" id="3.30.70.20">
    <property type="match status" value="1"/>
</dbReference>
<dbReference type="PANTHER" id="PTHR43193:SF2">
    <property type="entry name" value="POLYFERREDOXIN PROTEIN FWDF"/>
    <property type="match status" value="1"/>
</dbReference>
<dbReference type="PROSITE" id="PS51379">
    <property type="entry name" value="4FE4S_FER_2"/>
    <property type="match status" value="2"/>
</dbReference>
<dbReference type="AlphaFoldDB" id="A0A174YWG3"/>
<evidence type="ECO:0000256" key="2">
    <source>
        <dbReference type="ARBA" id="ARBA00023004"/>
    </source>
</evidence>
<name>A0A174YWG3_9FIRM</name>
<keyword evidence="3" id="KW-0411">Iron-sulfur</keyword>
<dbReference type="EMBL" id="CZBU01000011">
    <property type="protein sequence ID" value="CUQ79463.1"/>
    <property type="molecule type" value="Genomic_DNA"/>
</dbReference>
<keyword evidence="2" id="KW-0408">Iron</keyword>
<gene>
    <name evidence="5" type="ORF">ERS852490_03138</name>
</gene>
<dbReference type="Pfam" id="PF12838">
    <property type="entry name" value="Fer4_7"/>
    <property type="match status" value="1"/>
</dbReference>
<reference evidence="5 6" key="1">
    <citation type="submission" date="2015-09" db="EMBL/GenBank/DDBJ databases">
        <authorList>
            <consortium name="Pathogen Informatics"/>
        </authorList>
    </citation>
    <scope>NUCLEOTIDE SEQUENCE [LARGE SCALE GENOMIC DNA]</scope>
    <source>
        <strain evidence="5 6">2789STDY5834875</strain>
    </source>
</reference>
<keyword evidence="1" id="KW-0479">Metal-binding</keyword>
<dbReference type="PROSITE" id="PS00198">
    <property type="entry name" value="4FE4S_FER_1"/>
    <property type="match status" value="1"/>
</dbReference>
<organism evidence="5 6">
    <name type="scientific">Lachnospira eligens</name>
    <dbReference type="NCBI Taxonomy" id="39485"/>
    <lineage>
        <taxon>Bacteria</taxon>
        <taxon>Bacillati</taxon>
        <taxon>Bacillota</taxon>
        <taxon>Clostridia</taxon>
        <taxon>Lachnospirales</taxon>
        <taxon>Lachnospiraceae</taxon>
        <taxon>Lachnospira</taxon>
    </lineage>
</organism>
<dbReference type="GO" id="GO:0051536">
    <property type="term" value="F:iron-sulfur cluster binding"/>
    <property type="evidence" value="ECO:0007669"/>
    <property type="project" value="UniProtKB-KW"/>
</dbReference>
<feature type="domain" description="4Fe-4S ferredoxin-type" evidence="4">
    <location>
        <begin position="34"/>
        <end position="64"/>
    </location>
</feature>
<dbReference type="PANTHER" id="PTHR43193">
    <property type="match status" value="1"/>
</dbReference>
<sequence>MRLVCEKDICTGCNACVNVCHKNAVTIVDTYKEFNAYIDEDKCINCNMCMNVCPNRADINMLKPQKWLQGWTENEFNRKMSASGGVATAIASSFLKSGGMVCSCVYESGAFIYKMISDEMMLDNFRGSKYVKSNPGMIYIDIMNALKENNKILFIGLPCHVAALKKYMEVRKQNIQNLYTIDLICHGSPSPNILFNYLKNKKIEIGNIYNINFRQKNLFGLSVNNRYIKQKGTYDGYTLAFLRGLIYTNNCYQCRYATDKRISDITLGDSWGSDLADIEKKKGISLILCQTYKGEMLLSEADIATKDVEQEKAIESNGQLKAPFKKSKEYYRFWNNYNKDNLDYSVFLCFPVKCIKQRIKAILLKAHLIK</sequence>
<dbReference type="GO" id="GO:0046872">
    <property type="term" value="F:metal ion binding"/>
    <property type="evidence" value="ECO:0007669"/>
    <property type="project" value="UniProtKB-KW"/>
</dbReference>
<protein>
    <submittedName>
        <fullName evidence="5">F420H2 dehydrogenase subunit F</fullName>
    </submittedName>
</protein>
<dbReference type="InterPro" id="IPR017900">
    <property type="entry name" value="4Fe4S_Fe_S_CS"/>
</dbReference>
<evidence type="ECO:0000313" key="6">
    <source>
        <dbReference type="Proteomes" id="UP000095621"/>
    </source>
</evidence>
<evidence type="ECO:0000256" key="1">
    <source>
        <dbReference type="ARBA" id="ARBA00022723"/>
    </source>
</evidence>
<dbReference type="InterPro" id="IPR007525">
    <property type="entry name" value="FrhB_FdhB_C"/>
</dbReference>
<evidence type="ECO:0000259" key="4">
    <source>
        <dbReference type="PROSITE" id="PS51379"/>
    </source>
</evidence>
<proteinExistence type="predicted"/>
<accession>A0A174YWG3</accession>
<dbReference type="InterPro" id="IPR052977">
    <property type="entry name" value="Polyferredoxin-like_ET"/>
</dbReference>
<evidence type="ECO:0000256" key="3">
    <source>
        <dbReference type="ARBA" id="ARBA00023014"/>
    </source>
</evidence>
<evidence type="ECO:0000313" key="5">
    <source>
        <dbReference type="EMBL" id="CUQ79463.1"/>
    </source>
</evidence>
<dbReference type="Proteomes" id="UP000095621">
    <property type="component" value="Unassembled WGS sequence"/>
</dbReference>